<keyword evidence="3" id="KW-1185">Reference proteome</keyword>
<comment type="caution">
    <text evidence="2">The sequence shown here is derived from an EMBL/GenBank/DDBJ whole genome shotgun (WGS) entry which is preliminary data.</text>
</comment>
<evidence type="ECO:0000313" key="3">
    <source>
        <dbReference type="Proteomes" id="UP000528824"/>
    </source>
</evidence>
<evidence type="ECO:0000313" key="2">
    <source>
        <dbReference type="EMBL" id="MBB5560595.1"/>
    </source>
</evidence>
<gene>
    <name evidence="2" type="ORF">GGI59_002257</name>
</gene>
<accession>A0A7W8UPK4</accession>
<reference evidence="2 3" key="1">
    <citation type="submission" date="2020-08" db="EMBL/GenBank/DDBJ databases">
        <title>Genomic Encyclopedia of Type Strains, Phase IV (KMG-V): Genome sequencing to study the core and pangenomes of soil and plant-associated prokaryotes.</title>
        <authorList>
            <person name="Whitman W."/>
        </authorList>
    </citation>
    <scope>NUCLEOTIDE SEQUENCE [LARGE SCALE GENOMIC DNA]</scope>
    <source>
        <strain evidence="2 3">SEMIA 4034</strain>
    </source>
</reference>
<name>A0A7W8UPK4_9HYPH</name>
<feature type="region of interest" description="Disordered" evidence="1">
    <location>
        <begin position="1"/>
        <end position="20"/>
    </location>
</feature>
<dbReference type="Proteomes" id="UP000528824">
    <property type="component" value="Unassembled WGS sequence"/>
</dbReference>
<dbReference type="AlphaFoldDB" id="A0A7W8UPK4"/>
<dbReference type="EMBL" id="JACHBC010000004">
    <property type="protein sequence ID" value="MBB5560595.1"/>
    <property type="molecule type" value="Genomic_DNA"/>
</dbReference>
<proteinExistence type="predicted"/>
<sequence>MVPLPEPEAPLPLPDPEPPPDCAIADVARPIVIAVTAITFRSIGYPPRCFIADRQQTKASGDCFGSEAYRNVPASRTASVADRTVRGNAFILDSEVDENIIGTSARRQVKIGLKALKEIEVVRPQAAEKLAEETLREEVDAVVAFHQGDVRAAITTLLLDCHHLRLQLALRDKVVSRAIACERTTRFEGP</sequence>
<evidence type="ECO:0000256" key="1">
    <source>
        <dbReference type="SAM" id="MobiDB-lite"/>
    </source>
</evidence>
<protein>
    <submittedName>
        <fullName evidence="2">SRNA-binding carbon storage regulator CsrA</fullName>
    </submittedName>
</protein>
<organism evidence="2 3">
    <name type="scientific">Rhizobium lentis</name>
    <dbReference type="NCBI Taxonomy" id="1138194"/>
    <lineage>
        <taxon>Bacteria</taxon>
        <taxon>Pseudomonadati</taxon>
        <taxon>Pseudomonadota</taxon>
        <taxon>Alphaproteobacteria</taxon>
        <taxon>Hyphomicrobiales</taxon>
        <taxon>Rhizobiaceae</taxon>
        <taxon>Rhizobium/Agrobacterium group</taxon>
        <taxon>Rhizobium</taxon>
    </lineage>
</organism>
<dbReference type="RefSeq" id="WP_246720378.1">
    <property type="nucleotide sequence ID" value="NZ_JACHBB010000004.1"/>
</dbReference>